<sequence>MPPASKYFRKTKAAQFFVTRPTSRNFRYFEVKGMNFRTGHDLIRSRNSRKAPTPAEDSVIIIVIRHSVVTVDMFTYMFKGPRAGPGPLGPRAPGILPPLPPPLDGPGNQDNYSLRLMFADD</sequence>
<dbReference type="Proteomes" id="UP000479000">
    <property type="component" value="Unassembled WGS sequence"/>
</dbReference>
<reference evidence="2 3" key="1">
    <citation type="submission" date="2020-02" db="EMBL/GenBank/DDBJ databases">
        <authorList>
            <person name="Ferguson B K."/>
        </authorList>
    </citation>
    <scope>NUCLEOTIDE SEQUENCE [LARGE SCALE GENOMIC DNA]</scope>
</reference>
<evidence type="ECO:0000256" key="1">
    <source>
        <dbReference type="SAM" id="MobiDB-lite"/>
    </source>
</evidence>
<dbReference type="EMBL" id="CADCXU010015911">
    <property type="protein sequence ID" value="CAB0005115.1"/>
    <property type="molecule type" value="Genomic_DNA"/>
</dbReference>
<feature type="compositionally biased region" description="Pro residues" evidence="1">
    <location>
        <begin position="88"/>
        <end position="104"/>
    </location>
</feature>
<protein>
    <submittedName>
        <fullName evidence="2">Uncharacterized protein</fullName>
    </submittedName>
</protein>
<keyword evidence="3" id="KW-1185">Reference proteome</keyword>
<gene>
    <name evidence="2" type="ORF">NTEN_LOCUS10592</name>
</gene>
<proteinExistence type="predicted"/>
<evidence type="ECO:0000313" key="3">
    <source>
        <dbReference type="Proteomes" id="UP000479000"/>
    </source>
</evidence>
<accession>A0A6H5GQ29</accession>
<name>A0A6H5GQ29_9HEMI</name>
<feature type="region of interest" description="Disordered" evidence="1">
    <location>
        <begin position="88"/>
        <end position="110"/>
    </location>
</feature>
<dbReference type="AlphaFoldDB" id="A0A6H5GQ29"/>
<organism evidence="2 3">
    <name type="scientific">Nesidiocoris tenuis</name>
    <dbReference type="NCBI Taxonomy" id="355587"/>
    <lineage>
        <taxon>Eukaryota</taxon>
        <taxon>Metazoa</taxon>
        <taxon>Ecdysozoa</taxon>
        <taxon>Arthropoda</taxon>
        <taxon>Hexapoda</taxon>
        <taxon>Insecta</taxon>
        <taxon>Pterygota</taxon>
        <taxon>Neoptera</taxon>
        <taxon>Paraneoptera</taxon>
        <taxon>Hemiptera</taxon>
        <taxon>Heteroptera</taxon>
        <taxon>Panheteroptera</taxon>
        <taxon>Cimicomorpha</taxon>
        <taxon>Miridae</taxon>
        <taxon>Dicyphina</taxon>
        <taxon>Nesidiocoris</taxon>
    </lineage>
</organism>
<evidence type="ECO:0000313" key="2">
    <source>
        <dbReference type="EMBL" id="CAB0005115.1"/>
    </source>
</evidence>